<dbReference type="AlphaFoldDB" id="A0A8S3WS15"/>
<evidence type="ECO:0000313" key="2">
    <source>
        <dbReference type="EMBL" id="CAG4975532.1"/>
    </source>
</evidence>
<gene>
    <name evidence="2" type="ORF">PAPOLLO_LOCUS9129</name>
</gene>
<dbReference type="PANTHER" id="PTHR31840">
    <property type="entry name" value="COILED-COIL DOMAIN-CONTAINING PROTEIN 97"/>
    <property type="match status" value="1"/>
</dbReference>
<organism evidence="2 3">
    <name type="scientific">Parnassius apollo</name>
    <name type="common">Apollo butterfly</name>
    <name type="synonym">Papilio apollo</name>
    <dbReference type="NCBI Taxonomy" id="110799"/>
    <lineage>
        <taxon>Eukaryota</taxon>
        <taxon>Metazoa</taxon>
        <taxon>Ecdysozoa</taxon>
        <taxon>Arthropoda</taxon>
        <taxon>Hexapoda</taxon>
        <taxon>Insecta</taxon>
        <taxon>Pterygota</taxon>
        <taxon>Neoptera</taxon>
        <taxon>Endopterygota</taxon>
        <taxon>Lepidoptera</taxon>
        <taxon>Glossata</taxon>
        <taxon>Ditrysia</taxon>
        <taxon>Papilionoidea</taxon>
        <taxon>Papilionidae</taxon>
        <taxon>Parnassiinae</taxon>
        <taxon>Parnassini</taxon>
        <taxon>Parnassius</taxon>
        <taxon>Parnassius</taxon>
    </lineage>
</organism>
<dbReference type="EMBL" id="CAJQZP010000647">
    <property type="protein sequence ID" value="CAG4975532.1"/>
    <property type="molecule type" value="Genomic_DNA"/>
</dbReference>
<comment type="caution">
    <text evidence="2">The sequence shown here is derived from an EMBL/GenBank/DDBJ whole genome shotgun (WGS) entry which is preliminary data.</text>
</comment>
<proteinExistence type="predicted"/>
<evidence type="ECO:0000313" key="3">
    <source>
        <dbReference type="Proteomes" id="UP000691718"/>
    </source>
</evidence>
<dbReference type="InterPro" id="IPR018613">
    <property type="entry name" value="Ccdc97-like"/>
</dbReference>
<dbReference type="OrthoDB" id="333176at2759"/>
<dbReference type="Pfam" id="PF09747">
    <property type="entry name" value="CCD97-like_C"/>
    <property type="match status" value="1"/>
</dbReference>
<dbReference type="PANTHER" id="PTHR31840:SF1">
    <property type="entry name" value="COILED-COIL DOMAIN-CONTAINING PROTEIN 97"/>
    <property type="match status" value="1"/>
</dbReference>
<reference evidence="2" key="1">
    <citation type="submission" date="2021-04" db="EMBL/GenBank/DDBJ databases">
        <authorList>
            <person name="Tunstrom K."/>
        </authorList>
    </citation>
    <scope>NUCLEOTIDE SEQUENCE</scope>
</reference>
<feature type="domain" description="CCD97-like C-terminal" evidence="1">
    <location>
        <begin position="119"/>
        <end position="302"/>
    </location>
</feature>
<accession>A0A8S3WS15</accession>
<dbReference type="InterPro" id="IPR040233">
    <property type="entry name" value="CCD97-like_C"/>
</dbReference>
<protein>
    <submittedName>
        <fullName evidence="2">(apollo) hypothetical protein</fullName>
    </submittedName>
</protein>
<sequence length="344" mass="41077">MESEVNSHSSILYEEREDVIDPIHDIIDYLVRCANVSFKNSNIGEAEVRTADKIEMAYKLYKKSPTLFLIQFGKYLSPNHLSYFENLHDENSKNPAFIECVKYLKAYHSDRSRHKRIRNRRYRALQKMQEETDYFSERQMMFRNPLLYDQLIGQYLDHEEILRRDAEDSKDLTFLNIILSTVDMNEMNEIKHRQMLEESLESGEGKKQNENCEENVKSNKKMWGEFDEPDSRFTPKFETRTEATISSHERAMLREEFFQEMFSSFLEGRDEDIDYNSIDNNEQYDDLQQISQDAEDKYFDSELNDVDNLEEHMKLVEEYGRKISKENSNDPLDVFMKHIESKIN</sequence>
<dbReference type="Proteomes" id="UP000691718">
    <property type="component" value="Unassembled WGS sequence"/>
</dbReference>
<name>A0A8S3WS15_PARAO</name>
<evidence type="ECO:0000259" key="1">
    <source>
        <dbReference type="Pfam" id="PF09747"/>
    </source>
</evidence>
<keyword evidence="3" id="KW-1185">Reference proteome</keyword>